<dbReference type="VEuPathDB" id="AmoebaDB:FDP41_009514"/>
<dbReference type="PROSITE" id="PS51084">
    <property type="entry name" value="HIT_2"/>
    <property type="match status" value="1"/>
</dbReference>
<sequence length="287" mass="33305">MRQIWPLCLNHHTTARALDEVIRKFIQQLSVQVMSSSRELHPRDHHPFPERTMNNCNANSIGVVVDSRSSNVHEQHQDRKTSLEPNTRRRTMSSISTAPPHDAPKEFLQTMLRESKYYQPLIDMKLIDQFCVFCNSDVIAEGLIEESEHFVALYNIRPVFPGHSLIIPKQHFTRFSDIPVSHAQDFVQFTQRVVTALKSLHQTDSVEFLIQEGELSGQSISHLHVHLLPRTPGDIPISEQSDTGLEQDWMDFFTKKEHTARILEREERKELAKQVRKEMCRLEPSLQ</sequence>
<dbReference type="InterPro" id="IPR051884">
    <property type="entry name" value="Bis(5'-adenosyl)-TPase_reg"/>
</dbReference>
<evidence type="ECO:0000256" key="1">
    <source>
        <dbReference type="PIRSR" id="PIRSR601310-1"/>
    </source>
</evidence>
<gene>
    <name evidence="6" type="ORF">FDP41_009514</name>
</gene>
<dbReference type="InterPro" id="IPR011146">
    <property type="entry name" value="HIT-like"/>
</dbReference>
<dbReference type="InterPro" id="IPR036265">
    <property type="entry name" value="HIT-like_sf"/>
</dbReference>
<dbReference type="PANTHER" id="PTHR46243:SF1">
    <property type="entry name" value="BIS(5'-ADENOSYL)-TRIPHOSPHATASE"/>
    <property type="match status" value="1"/>
</dbReference>
<dbReference type="PROSITE" id="PS00892">
    <property type="entry name" value="HIT_1"/>
    <property type="match status" value="1"/>
</dbReference>
<dbReference type="GO" id="GO:0003824">
    <property type="term" value="F:catalytic activity"/>
    <property type="evidence" value="ECO:0007669"/>
    <property type="project" value="InterPro"/>
</dbReference>
<dbReference type="InterPro" id="IPR001310">
    <property type="entry name" value="Histidine_triad_HIT"/>
</dbReference>
<proteinExistence type="predicted"/>
<name>A0A6A5BBZ0_NAEFO</name>
<dbReference type="PRINTS" id="PR00332">
    <property type="entry name" value="HISTRIAD"/>
</dbReference>
<keyword evidence="7" id="KW-1185">Reference proteome</keyword>
<dbReference type="Pfam" id="PF01230">
    <property type="entry name" value="HIT"/>
    <property type="match status" value="1"/>
</dbReference>
<comment type="caution">
    <text evidence="6">The sequence shown here is derived from an EMBL/GenBank/DDBJ whole genome shotgun (WGS) entry which is preliminary data.</text>
</comment>
<dbReference type="InterPro" id="IPR019808">
    <property type="entry name" value="Histidine_triad_CS"/>
</dbReference>
<feature type="region of interest" description="Disordered" evidence="4">
    <location>
        <begin position="68"/>
        <end position="100"/>
    </location>
</feature>
<protein>
    <recommendedName>
        <fullName evidence="5">HIT domain-containing protein</fullName>
    </recommendedName>
</protein>
<feature type="domain" description="HIT" evidence="5">
    <location>
        <begin position="129"/>
        <end position="237"/>
    </location>
</feature>
<dbReference type="GeneID" id="68116730"/>
<dbReference type="PANTHER" id="PTHR46243">
    <property type="entry name" value="BIS(5'-ADENOSYL)-TRIPHOSPHATASE"/>
    <property type="match status" value="1"/>
</dbReference>
<evidence type="ECO:0000256" key="2">
    <source>
        <dbReference type="PIRSR" id="PIRSR601310-3"/>
    </source>
</evidence>
<dbReference type="VEuPathDB" id="AmoebaDB:NfTy_062680"/>
<dbReference type="Proteomes" id="UP000444721">
    <property type="component" value="Unassembled WGS sequence"/>
</dbReference>
<feature type="compositionally biased region" description="Basic and acidic residues" evidence="4">
    <location>
        <begin position="71"/>
        <end position="82"/>
    </location>
</feature>
<dbReference type="AlphaFoldDB" id="A0A6A5BBZ0"/>
<evidence type="ECO:0000256" key="3">
    <source>
        <dbReference type="PROSITE-ProRule" id="PRU00464"/>
    </source>
</evidence>
<dbReference type="EMBL" id="VFQX01000070">
    <property type="protein sequence ID" value="KAF0972206.1"/>
    <property type="molecule type" value="Genomic_DNA"/>
</dbReference>
<feature type="active site" description="Tele-AMP-histidine intermediate" evidence="1">
    <location>
        <position position="224"/>
    </location>
</feature>
<dbReference type="VEuPathDB" id="AmoebaDB:NF0056930"/>
<evidence type="ECO:0000313" key="7">
    <source>
        <dbReference type="Proteomes" id="UP000444721"/>
    </source>
</evidence>
<dbReference type="Gene3D" id="3.30.428.10">
    <property type="entry name" value="HIT-like"/>
    <property type="match status" value="1"/>
</dbReference>
<evidence type="ECO:0000259" key="5">
    <source>
        <dbReference type="PROSITE" id="PS51084"/>
    </source>
</evidence>
<dbReference type="RefSeq" id="XP_044556921.1">
    <property type="nucleotide sequence ID" value="XM_044713481.1"/>
</dbReference>
<feature type="short sequence motif" description="Histidine triad motif" evidence="2 3">
    <location>
        <begin position="222"/>
        <end position="226"/>
    </location>
</feature>
<dbReference type="SUPFAM" id="SSF54197">
    <property type="entry name" value="HIT-like"/>
    <property type="match status" value="1"/>
</dbReference>
<reference evidence="6 7" key="1">
    <citation type="journal article" date="2019" name="Sci. Rep.">
        <title>Nanopore sequencing improves the draft genome of the human pathogenic amoeba Naegleria fowleri.</title>
        <authorList>
            <person name="Liechti N."/>
            <person name="Schurch N."/>
            <person name="Bruggmann R."/>
            <person name="Wittwer M."/>
        </authorList>
    </citation>
    <scope>NUCLEOTIDE SEQUENCE [LARGE SCALE GENOMIC DNA]</scope>
    <source>
        <strain evidence="6 7">ATCC 30894</strain>
    </source>
</reference>
<evidence type="ECO:0000313" key="6">
    <source>
        <dbReference type="EMBL" id="KAF0972206.1"/>
    </source>
</evidence>
<accession>A0A6A5BBZ0</accession>
<evidence type="ECO:0000256" key="4">
    <source>
        <dbReference type="SAM" id="MobiDB-lite"/>
    </source>
</evidence>
<dbReference type="OrthoDB" id="680339at2759"/>
<organism evidence="6 7">
    <name type="scientific">Naegleria fowleri</name>
    <name type="common">Brain eating amoeba</name>
    <dbReference type="NCBI Taxonomy" id="5763"/>
    <lineage>
        <taxon>Eukaryota</taxon>
        <taxon>Discoba</taxon>
        <taxon>Heterolobosea</taxon>
        <taxon>Tetramitia</taxon>
        <taxon>Eutetramitia</taxon>
        <taxon>Vahlkampfiidae</taxon>
        <taxon>Naegleria</taxon>
    </lineage>
</organism>